<dbReference type="SMART" id="SM00220">
    <property type="entry name" value="S_TKc"/>
    <property type="match status" value="1"/>
</dbReference>
<proteinExistence type="inferred from homology"/>
<dbReference type="PROSITE" id="PS50012">
    <property type="entry name" value="RCC1_3"/>
    <property type="match status" value="4"/>
</dbReference>
<keyword evidence="18" id="KW-1185">Reference proteome</keyword>
<evidence type="ECO:0000256" key="16">
    <source>
        <dbReference type="SAM" id="MobiDB-lite"/>
    </source>
</evidence>
<dbReference type="InterPro" id="IPR009091">
    <property type="entry name" value="RCC1/BLIP-II"/>
</dbReference>
<comment type="cofactor">
    <cofactor evidence="1">
        <name>Mg(2+)</name>
        <dbReference type="ChEBI" id="CHEBI:18420"/>
    </cofactor>
</comment>
<dbReference type="InterPro" id="IPR000719">
    <property type="entry name" value="Prot_kinase_dom"/>
</dbReference>
<evidence type="ECO:0000313" key="19">
    <source>
        <dbReference type="WBParaSite" id="L893_g469.t1"/>
    </source>
</evidence>
<evidence type="ECO:0000256" key="9">
    <source>
        <dbReference type="ARBA" id="ARBA00022723"/>
    </source>
</evidence>
<evidence type="ECO:0000256" key="7">
    <source>
        <dbReference type="ARBA" id="ARBA00022553"/>
    </source>
</evidence>
<dbReference type="Gene3D" id="1.10.510.10">
    <property type="entry name" value="Transferase(Phosphotransferase) domain 1"/>
    <property type="match status" value="1"/>
</dbReference>
<keyword evidence="12" id="KW-0067">ATP-binding</keyword>
<dbReference type="InterPro" id="IPR011009">
    <property type="entry name" value="Kinase-like_dom_sf"/>
</dbReference>
<keyword evidence="5" id="KW-0963">Cytoplasm</keyword>
<keyword evidence="8" id="KW-0808">Transferase</keyword>
<dbReference type="PROSITE" id="PS00626">
    <property type="entry name" value="RCC1_2"/>
    <property type="match status" value="1"/>
</dbReference>
<dbReference type="Pfam" id="PF00069">
    <property type="entry name" value="Pkinase"/>
    <property type="match status" value="1"/>
</dbReference>
<evidence type="ECO:0000256" key="2">
    <source>
        <dbReference type="ARBA" id="ARBA00004496"/>
    </source>
</evidence>
<sequence>MQLKTCSLSTTQLSDFFVLMRFPPVRSQAWLDGLRAYLWKRTECPFVVSNRWRQSGSCRIPCCWPTAEVQKYDRPSFPTQSSCTTTMSSALSTTSEISFCSRPPGLPSSTGVCICSTRKTLSFRYPASKRWEVKITGKANDGCLDYFKVLTPEGDPCSKTLELYFNVDKLLRLKTNINNTNVIQVKSKLPSATSRYERIRVAGKGAFGMAVLYRRKDDESLVIIKEIRIHELSSNERQLALNEVTLLSQLDHPNIISYYDSFEEDGVLMIEMEFAEGGTLAQLLARIDSYIEEGEILRLFDQITNAVAYLHDNSVLHRDLKTANIFLTKYNDVKVGDFGISKIMSAETVVQGAQTVVGTPFYISPEMCEGKPYNEKSDIWALGCILYEMACLQKTFDGANLPAVVNKIMKAEYNQVKGPYSNKLKLLIRQMLKTDPKERPTAKELLEAMRKGRKVSICGSNDSDARFANSRSSLYHLDIVNMVLVPEPSLPPKIKVKQIEFSLTHTLLLSADNMVYSWGENKCGQLGLGDRRSRGSPTIIEVLSGKGISKIAAGNQFSVFCSTKGVVLVCGQQKYLGNGEKGEDCLKPKVVDSLLRVDITDVACGDEHTVAVDTEGRVYVWGSGKNGRLGTGDEQFVTTAIQITIPIGQTVMNVRCGHDCTTLLTTSGIMLAMGSNKYNKLNLNHRQGFFADMKDVTDDVDDVMTPRTVKPFASRIVDVKLGTYHSGVLLESGHIHLFGRNSVGELGMGHRQRYAPWNIYNPVKALLNKTCLLLACGDGFSLAATSDNKLFFWGSKSTEQNDIYVEDLENSYGSCDDKKSLVPTQLQTRRFNWAKSSQFESTDSPTTGSIMLQPTVVLRLDTTPDADGVRPLIRLFSLCCVGKSVIVVIDTVSPSKKIEQPIRKPERRRSAPASTSTDNTLVEPWIQEELAEAENWAYNRHTPNPVTEQKLLREIEELKKKLNNHESTCKNHAEEMNQLQAKIAHLNFVQQEMAIQSVPPPAYDSQTKQEPSNVKGSGVKIGTRICTLM</sequence>
<keyword evidence="6" id="KW-0723">Serine/threonine-protein kinase</keyword>
<dbReference type="Proteomes" id="UP000095287">
    <property type="component" value="Unplaced"/>
</dbReference>
<dbReference type="InterPro" id="IPR000408">
    <property type="entry name" value="Reg_chr_condens"/>
</dbReference>
<dbReference type="WBParaSite" id="L893_g469.t1">
    <property type="protein sequence ID" value="L893_g469.t1"/>
    <property type="gene ID" value="L893_g469"/>
</dbReference>
<evidence type="ECO:0000256" key="15">
    <source>
        <dbReference type="SAM" id="Coils"/>
    </source>
</evidence>
<evidence type="ECO:0000256" key="11">
    <source>
        <dbReference type="ARBA" id="ARBA00022777"/>
    </source>
</evidence>
<comment type="subcellular location">
    <subcellularLocation>
        <location evidence="2">Cytoplasm</location>
    </subcellularLocation>
</comment>
<dbReference type="Pfam" id="PF13540">
    <property type="entry name" value="RCC1_2"/>
    <property type="match status" value="1"/>
</dbReference>
<evidence type="ECO:0000256" key="3">
    <source>
        <dbReference type="ARBA" id="ARBA00010886"/>
    </source>
</evidence>
<keyword evidence="11" id="KW-0418">Kinase</keyword>
<keyword evidence="7" id="KW-0597">Phosphoprotein</keyword>
<dbReference type="GO" id="GO:0046872">
    <property type="term" value="F:metal ion binding"/>
    <property type="evidence" value="ECO:0007669"/>
    <property type="project" value="UniProtKB-KW"/>
</dbReference>
<evidence type="ECO:0000313" key="18">
    <source>
        <dbReference type="Proteomes" id="UP000095287"/>
    </source>
</evidence>
<dbReference type="InterPro" id="IPR008271">
    <property type="entry name" value="Ser/Thr_kinase_AS"/>
</dbReference>
<evidence type="ECO:0000256" key="10">
    <source>
        <dbReference type="ARBA" id="ARBA00022741"/>
    </source>
</evidence>
<evidence type="ECO:0000256" key="5">
    <source>
        <dbReference type="ARBA" id="ARBA00022490"/>
    </source>
</evidence>
<name>A0A1I8ADL0_9BILA</name>
<evidence type="ECO:0000256" key="8">
    <source>
        <dbReference type="ARBA" id="ARBA00022679"/>
    </source>
</evidence>
<protein>
    <recommendedName>
        <fullName evidence="4">non-specific serine/threonine protein kinase</fullName>
        <ecNumber evidence="4">2.7.11.1</ecNumber>
    </recommendedName>
</protein>
<dbReference type="PROSITE" id="PS00108">
    <property type="entry name" value="PROTEIN_KINASE_ST"/>
    <property type="match status" value="1"/>
</dbReference>
<keyword evidence="9" id="KW-0479">Metal-binding</keyword>
<dbReference type="GO" id="GO:0005737">
    <property type="term" value="C:cytoplasm"/>
    <property type="evidence" value="ECO:0007669"/>
    <property type="project" value="UniProtKB-SubCell"/>
</dbReference>
<organism evidence="18 19">
    <name type="scientific">Steinernema glaseri</name>
    <dbReference type="NCBI Taxonomy" id="37863"/>
    <lineage>
        <taxon>Eukaryota</taxon>
        <taxon>Metazoa</taxon>
        <taxon>Ecdysozoa</taxon>
        <taxon>Nematoda</taxon>
        <taxon>Chromadorea</taxon>
        <taxon>Rhabditida</taxon>
        <taxon>Tylenchina</taxon>
        <taxon>Panagrolaimomorpha</taxon>
        <taxon>Strongyloidoidea</taxon>
        <taxon>Steinernematidae</taxon>
        <taxon>Steinernema</taxon>
    </lineage>
</organism>
<feature type="domain" description="Protein kinase" evidence="17">
    <location>
        <begin position="196"/>
        <end position="457"/>
    </location>
</feature>
<keyword evidence="10" id="KW-0547">Nucleotide-binding</keyword>
<dbReference type="FunFam" id="3.30.200.20:FF:000097">
    <property type="entry name" value="Probable serine/threonine-protein kinase nek1"/>
    <property type="match status" value="1"/>
</dbReference>
<accession>A0A1I8ADL0</accession>
<evidence type="ECO:0000259" key="17">
    <source>
        <dbReference type="PROSITE" id="PS50011"/>
    </source>
</evidence>
<dbReference type="Pfam" id="PF00415">
    <property type="entry name" value="RCC1"/>
    <property type="match status" value="1"/>
</dbReference>
<feature type="region of interest" description="Disordered" evidence="16">
    <location>
        <begin position="897"/>
        <end position="922"/>
    </location>
</feature>
<dbReference type="FunFam" id="1.10.510.10:FF:000262">
    <property type="entry name" value="Serine/threonine-protein kinase Nek8"/>
    <property type="match status" value="1"/>
</dbReference>
<evidence type="ECO:0000256" key="13">
    <source>
        <dbReference type="ARBA" id="ARBA00022842"/>
    </source>
</evidence>
<evidence type="ECO:0000256" key="6">
    <source>
        <dbReference type="ARBA" id="ARBA00022527"/>
    </source>
</evidence>
<evidence type="ECO:0000256" key="4">
    <source>
        <dbReference type="ARBA" id="ARBA00012513"/>
    </source>
</evidence>
<feature type="repeat" description="RCC1" evidence="14">
    <location>
        <begin position="616"/>
        <end position="667"/>
    </location>
</feature>
<dbReference type="PANTHER" id="PTHR44535">
    <property type="entry name" value="PROTEIN CBG16200"/>
    <property type="match status" value="1"/>
</dbReference>
<dbReference type="Gene3D" id="3.30.200.20">
    <property type="entry name" value="Phosphorylase Kinase, domain 1"/>
    <property type="match status" value="1"/>
</dbReference>
<dbReference type="AlphaFoldDB" id="A0A1I8ADL0"/>
<dbReference type="PRINTS" id="PR00633">
    <property type="entry name" value="RCCNDNSATION"/>
</dbReference>
<dbReference type="CDD" id="cd08215">
    <property type="entry name" value="STKc_Nek"/>
    <property type="match status" value="1"/>
</dbReference>
<dbReference type="PANTHER" id="PTHR44535:SF5">
    <property type="entry name" value="PROTEIN KINASE DOMAIN-CONTAINING PROTEIN"/>
    <property type="match status" value="1"/>
</dbReference>
<dbReference type="PROSITE" id="PS50011">
    <property type="entry name" value="PROTEIN_KINASE_DOM"/>
    <property type="match status" value="1"/>
</dbReference>
<keyword evidence="15" id="KW-0175">Coiled coil</keyword>
<keyword evidence="13" id="KW-0460">Magnesium</keyword>
<dbReference type="Gene3D" id="2.130.10.30">
    <property type="entry name" value="Regulator of chromosome condensation 1/beta-lactamase-inhibitor protein II"/>
    <property type="match status" value="1"/>
</dbReference>
<dbReference type="GO" id="GO:0004674">
    <property type="term" value="F:protein serine/threonine kinase activity"/>
    <property type="evidence" value="ECO:0007669"/>
    <property type="project" value="UniProtKB-KW"/>
</dbReference>
<feature type="repeat" description="RCC1" evidence="14">
    <location>
        <begin position="513"/>
        <end position="564"/>
    </location>
</feature>
<comment type="similarity">
    <text evidence="3">Belongs to the protein kinase superfamily. NEK Ser/Thr protein kinase family. NIMA subfamily.</text>
</comment>
<reference evidence="19" key="1">
    <citation type="submission" date="2016-11" db="UniProtKB">
        <authorList>
            <consortium name="WormBaseParasite"/>
        </authorList>
    </citation>
    <scope>IDENTIFICATION</scope>
</reference>
<evidence type="ECO:0000256" key="12">
    <source>
        <dbReference type="ARBA" id="ARBA00022840"/>
    </source>
</evidence>
<dbReference type="InterPro" id="IPR051997">
    <property type="entry name" value="STK_NEK"/>
</dbReference>
<feature type="repeat" description="RCC1" evidence="14">
    <location>
        <begin position="733"/>
        <end position="787"/>
    </location>
</feature>
<feature type="coiled-coil region" evidence="15">
    <location>
        <begin position="948"/>
        <end position="982"/>
    </location>
</feature>
<evidence type="ECO:0000256" key="1">
    <source>
        <dbReference type="ARBA" id="ARBA00001946"/>
    </source>
</evidence>
<dbReference type="GO" id="GO:0005524">
    <property type="term" value="F:ATP binding"/>
    <property type="evidence" value="ECO:0007669"/>
    <property type="project" value="UniProtKB-KW"/>
</dbReference>
<dbReference type="SUPFAM" id="SSF50985">
    <property type="entry name" value="RCC1/BLIP-II"/>
    <property type="match status" value="1"/>
</dbReference>
<evidence type="ECO:0000256" key="14">
    <source>
        <dbReference type="PROSITE-ProRule" id="PRU00235"/>
    </source>
</evidence>
<dbReference type="EC" id="2.7.11.1" evidence="4"/>
<dbReference type="SUPFAM" id="SSF56112">
    <property type="entry name" value="Protein kinase-like (PK-like)"/>
    <property type="match status" value="1"/>
</dbReference>
<feature type="repeat" description="RCC1" evidence="14">
    <location>
        <begin position="565"/>
        <end position="615"/>
    </location>
</feature>